<dbReference type="InterPro" id="IPR025336">
    <property type="entry name" value="SCO4226-like"/>
</dbReference>
<evidence type="ECO:0000313" key="2">
    <source>
        <dbReference type="Proteomes" id="UP001500279"/>
    </source>
</evidence>
<protein>
    <recommendedName>
        <fullName evidence="3">DUF4242 domain-containing protein</fullName>
    </recommendedName>
</protein>
<dbReference type="EMBL" id="BAAAEW010000042">
    <property type="protein sequence ID" value="GAA0766366.1"/>
    <property type="molecule type" value="Genomic_DNA"/>
</dbReference>
<name>A0ABN1KGR7_9BURK</name>
<accession>A0ABN1KGR7</accession>
<evidence type="ECO:0000313" key="1">
    <source>
        <dbReference type="EMBL" id="GAA0766366.1"/>
    </source>
</evidence>
<keyword evidence="2" id="KW-1185">Reference proteome</keyword>
<dbReference type="Proteomes" id="UP001500279">
    <property type="component" value="Unassembled WGS sequence"/>
</dbReference>
<evidence type="ECO:0008006" key="3">
    <source>
        <dbReference type="Google" id="ProtNLM"/>
    </source>
</evidence>
<reference evidence="1 2" key="1">
    <citation type="journal article" date="2019" name="Int. J. Syst. Evol. Microbiol.">
        <title>The Global Catalogue of Microorganisms (GCM) 10K type strain sequencing project: providing services to taxonomists for standard genome sequencing and annotation.</title>
        <authorList>
            <consortium name="The Broad Institute Genomics Platform"/>
            <consortium name="The Broad Institute Genome Sequencing Center for Infectious Disease"/>
            <person name="Wu L."/>
            <person name="Ma J."/>
        </authorList>
    </citation>
    <scope>NUCLEOTIDE SEQUENCE [LARGE SCALE GENOMIC DNA]</scope>
    <source>
        <strain evidence="1 2">JCM 15503</strain>
    </source>
</reference>
<sequence length="91" mass="9732">MKRYLIERDLPGVGTLNSEQLKGTARAGNAATEALAGKAQWEQSFVVADKTFCVFKADCEATLHEHARLAGFPITRITEVASVIEPGTGIG</sequence>
<gene>
    <name evidence="1" type="ORF">GCM10009107_54450</name>
</gene>
<proteinExistence type="predicted"/>
<dbReference type="RefSeq" id="WP_141287157.1">
    <property type="nucleotide sequence ID" value="NZ_BAAAEW010000042.1"/>
</dbReference>
<comment type="caution">
    <text evidence="1">The sequence shown here is derived from an EMBL/GenBank/DDBJ whole genome shotgun (WGS) entry which is preliminary data.</text>
</comment>
<organism evidence="1 2">
    <name type="scientific">Ideonella azotifigens</name>
    <dbReference type="NCBI Taxonomy" id="513160"/>
    <lineage>
        <taxon>Bacteria</taxon>
        <taxon>Pseudomonadati</taxon>
        <taxon>Pseudomonadota</taxon>
        <taxon>Betaproteobacteria</taxon>
        <taxon>Burkholderiales</taxon>
        <taxon>Sphaerotilaceae</taxon>
        <taxon>Ideonella</taxon>
    </lineage>
</organism>
<dbReference type="Pfam" id="PF14026">
    <property type="entry name" value="SCO4226-like"/>
    <property type="match status" value="1"/>
</dbReference>